<organism evidence="6 7">
    <name type="scientific">Amphilophus citrinellus</name>
    <name type="common">Midas cichlid</name>
    <name type="synonym">Cichlasoma citrinellum</name>
    <dbReference type="NCBI Taxonomy" id="61819"/>
    <lineage>
        <taxon>Eukaryota</taxon>
        <taxon>Metazoa</taxon>
        <taxon>Chordata</taxon>
        <taxon>Craniata</taxon>
        <taxon>Vertebrata</taxon>
        <taxon>Euteleostomi</taxon>
        <taxon>Actinopterygii</taxon>
        <taxon>Neopterygii</taxon>
        <taxon>Teleostei</taxon>
        <taxon>Neoteleostei</taxon>
        <taxon>Acanthomorphata</taxon>
        <taxon>Ovalentaria</taxon>
        <taxon>Cichlomorphae</taxon>
        <taxon>Cichliformes</taxon>
        <taxon>Cichlidae</taxon>
        <taxon>New World cichlids</taxon>
        <taxon>Cichlasomatinae</taxon>
        <taxon>Heroini</taxon>
        <taxon>Amphilophus</taxon>
    </lineage>
</organism>
<proteinExistence type="predicted"/>
<dbReference type="GeneTree" id="ENSGT00970000193466"/>
<dbReference type="PANTHER" id="PTHR11860">
    <property type="entry name" value="POLYMERIC-IMMUNOGLOBULIN RECEPTOR"/>
    <property type="match status" value="1"/>
</dbReference>
<comment type="subcellular location">
    <subcellularLocation>
        <location evidence="1">Membrane</location>
    </subcellularLocation>
</comment>
<evidence type="ECO:0000313" key="7">
    <source>
        <dbReference type="Proteomes" id="UP000261340"/>
    </source>
</evidence>
<keyword evidence="7" id="KW-1185">Reference proteome</keyword>
<dbReference type="Gene3D" id="2.60.40.10">
    <property type="entry name" value="Immunoglobulins"/>
    <property type="match status" value="1"/>
</dbReference>
<dbReference type="InterPro" id="IPR050671">
    <property type="entry name" value="CD300_family_receptors"/>
</dbReference>
<dbReference type="PANTHER" id="PTHR11860:SF118">
    <property type="entry name" value="CMRF35-LIKE MOLECULE 3-RELATED"/>
    <property type="match status" value="1"/>
</dbReference>
<dbReference type="InterPro" id="IPR036179">
    <property type="entry name" value="Ig-like_dom_sf"/>
</dbReference>
<reference evidence="6" key="2">
    <citation type="submission" date="2025-09" db="UniProtKB">
        <authorList>
            <consortium name="Ensembl"/>
        </authorList>
    </citation>
    <scope>IDENTIFICATION</scope>
</reference>
<reference evidence="6" key="1">
    <citation type="submission" date="2025-08" db="UniProtKB">
        <authorList>
            <consortium name="Ensembl"/>
        </authorList>
    </citation>
    <scope>IDENTIFICATION</scope>
</reference>
<evidence type="ECO:0000313" key="6">
    <source>
        <dbReference type="Ensembl" id="ENSACIP00000024093.1"/>
    </source>
</evidence>
<feature type="domain" description="Immunoglobulin V-set" evidence="5">
    <location>
        <begin position="20"/>
        <end position="110"/>
    </location>
</feature>
<dbReference type="AlphaFoldDB" id="A0A3Q0SQT0"/>
<keyword evidence="3 4" id="KW-0472">Membrane</keyword>
<dbReference type="Pfam" id="PF07686">
    <property type="entry name" value="V-set"/>
    <property type="match status" value="1"/>
</dbReference>
<dbReference type="Ensembl" id="ENSACIT00000024729.1">
    <property type="protein sequence ID" value="ENSACIP00000024093.1"/>
    <property type="gene ID" value="ENSACIG00000018703.1"/>
</dbReference>
<feature type="transmembrane region" description="Helical" evidence="4">
    <location>
        <begin position="136"/>
        <end position="157"/>
    </location>
</feature>
<evidence type="ECO:0000256" key="1">
    <source>
        <dbReference type="ARBA" id="ARBA00004370"/>
    </source>
</evidence>
<dbReference type="GO" id="GO:0004888">
    <property type="term" value="F:transmembrane signaling receptor activity"/>
    <property type="evidence" value="ECO:0007669"/>
    <property type="project" value="TreeGrafter"/>
</dbReference>
<accession>A0A3Q0SQT0</accession>
<evidence type="ECO:0000256" key="3">
    <source>
        <dbReference type="ARBA" id="ARBA00023136"/>
    </source>
</evidence>
<evidence type="ECO:0000256" key="2">
    <source>
        <dbReference type="ARBA" id="ARBA00022692"/>
    </source>
</evidence>
<sequence>AQLCTVALRCVTSAVGVIHVTGYVGRKVNVSCSYDRGYESYEKYLCKDGCGSSDVLITTSGPVKNKYSIHDNKTARIFTTAISDLSQNDSGSYLCGVQSNSDLDVFTATTMTWRTENLHMHTFTVFYFGFWFSGSALYVVYTVPPVLLLTCVLVIVYKYRRSRVKGTFYIHIHTH</sequence>
<name>A0A3Q0SQT0_AMPCI</name>
<dbReference type="InterPro" id="IPR013106">
    <property type="entry name" value="Ig_V-set"/>
</dbReference>
<protein>
    <recommendedName>
        <fullName evidence="5">Immunoglobulin V-set domain-containing protein</fullName>
    </recommendedName>
</protein>
<dbReference type="InterPro" id="IPR013783">
    <property type="entry name" value="Ig-like_fold"/>
</dbReference>
<dbReference type="GO" id="GO:0005886">
    <property type="term" value="C:plasma membrane"/>
    <property type="evidence" value="ECO:0007669"/>
    <property type="project" value="TreeGrafter"/>
</dbReference>
<evidence type="ECO:0000259" key="5">
    <source>
        <dbReference type="Pfam" id="PF07686"/>
    </source>
</evidence>
<keyword evidence="2 4" id="KW-0812">Transmembrane</keyword>
<dbReference type="Proteomes" id="UP000261340">
    <property type="component" value="Unplaced"/>
</dbReference>
<evidence type="ECO:0000256" key="4">
    <source>
        <dbReference type="SAM" id="Phobius"/>
    </source>
</evidence>
<dbReference type="SUPFAM" id="SSF48726">
    <property type="entry name" value="Immunoglobulin"/>
    <property type="match status" value="1"/>
</dbReference>
<keyword evidence="4" id="KW-1133">Transmembrane helix</keyword>